<proteinExistence type="predicted"/>
<dbReference type="SMART" id="SM00387">
    <property type="entry name" value="HATPase_c"/>
    <property type="match status" value="1"/>
</dbReference>
<dbReference type="OrthoDB" id="9757990at2"/>
<name>A0A345I0Q6_9ACTN</name>
<dbReference type="EMBL" id="CP031194">
    <property type="protein sequence ID" value="AXG82530.1"/>
    <property type="molecule type" value="Genomic_DNA"/>
</dbReference>
<dbReference type="SUPFAM" id="SSF158472">
    <property type="entry name" value="HAMP domain-like"/>
    <property type="match status" value="1"/>
</dbReference>
<dbReference type="InterPro" id="IPR036097">
    <property type="entry name" value="HisK_dim/P_sf"/>
</dbReference>
<evidence type="ECO:0000256" key="5">
    <source>
        <dbReference type="ARBA" id="ARBA00022679"/>
    </source>
</evidence>
<dbReference type="Pfam" id="PF00672">
    <property type="entry name" value="HAMP"/>
    <property type="match status" value="1"/>
</dbReference>
<dbReference type="InterPro" id="IPR050736">
    <property type="entry name" value="Sensor_HK_Regulatory"/>
</dbReference>
<keyword evidence="4" id="KW-0597">Phosphoprotein</keyword>
<keyword evidence="6" id="KW-0812">Transmembrane</keyword>
<dbReference type="Gene3D" id="3.30.565.10">
    <property type="entry name" value="Histidine kinase-like ATPase, C-terminal domain"/>
    <property type="match status" value="1"/>
</dbReference>
<evidence type="ECO:0000256" key="2">
    <source>
        <dbReference type="ARBA" id="ARBA00004236"/>
    </source>
</evidence>
<dbReference type="InterPro" id="IPR003594">
    <property type="entry name" value="HATPase_dom"/>
</dbReference>
<dbReference type="InterPro" id="IPR003661">
    <property type="entry name" value="HisK_dim/P_dom"/>
</dbReference>
<dbReference type="Gene3D" id="6.10.340.10">
    <property type="match status" value="1"/>
</dbReference>
<evidence type="ECO:0000259" key="11">
    <source>
        <dbReference type="PROSITE" id="PS50885"/>
    </source>
</evidence>
<dbReference type="EC" id="2.7.13.3" evidence="3"/>
<dbReference type="Pfam" id="PF00512">
    <property type="entry name" value="HisKA"/>
    <property type="match status" value="1"/>
</dbReference>
<organism evidence="12 13">
    <name type="scientific">Streptomyces paludis</name>
    <dbReference type="NCBI Taxonomy" id="2282738"/>
    <lineage>
        <taxon>Bacteria</taxon>
        <taxon>Bacillati</taxon>
        <taxon>Actinomycetota</taxon>
        <taxon>Actinomycetes</taxon>
        <taxon>Kitasatosporales</taxon>
        <taxon>Streptomycetaceae</taxon>
        <taxon>Streptomyces</taxon>
    </lineage>
</organism>
<dbReference type="PANTHER" id="PTHR43711:SF1">
    <property type="entry name" value="HISTIDINE KINASE 1"/>
    <property type="match status" value="1"/>
</dbReference>
<evidence type="ECO:0000256" key="7">
    <source>
        <dbReference type="ARBA" id="ARBA00022777"/>
    </source>
</evidence>
<dbReference type="InterPro" id="IPR004358">
    <property type="entry name" value="Sig_transdc_His_kin-like_C"/>
</dbReference>
<dbReference type="Proteomes" id="UP000253868">
    <property type="component" value="Chromosome"/>
</dbReference>
<dbReference type="GO" id="GO:0005886">
    <property type="term" value="C:plasma membrane"/>
    <property type="evidence" value="ECO:0007669"/>
    <property type="project" value="UniProtKB-SubCell"/>
</dbReference>
<evidence type="ECO:0000256" key="9">
    <source>
        <dbReference type="ARBA" id="ARBA00023012"/>
    </source>
</evidence>
<evidence type="ECO:0000256" key="6">
    <source>
        <dbReference type="ARBA" id="ARBA00022692"/>
    </source>
</evidence>
<dbReference type="KEGG" id="spad:DVK44_11555"/>
<dbReference type="PROSITE" id="PS50885">
    <property type="entry name" value="HAMP"/>
    <property type="match status" value="1"/>
</dbReference>
<dbReference type="FunFam" id="3.30.565.10:FF:000006">
    <property type="entry name" value="Sensor histidine kinase WalK"/>
    <property type="match status" value="1"/>
</dbReference>
<evidence type="ECO:0000256" key="3">
    <source>
        <dbReference type="ARBA" id="ARBA00012438"/>
    </source>
</evidence>
<dbReference type="SUPFAM" id="SSF47384">
    <property type="entry name" value="Homodimeric domain of signal transducing histidine kinase"/>
    <property type="match status" value="1"/>
</dbReference>
<evidence type="ECO:0000256" key="4">
    <source>
        <dbReference type="ARBA" id="ARBA00022553"/>
    </source>
</evidence>
<dbReference type="CDD" id="cd06225">
    <property type="entry name" value="HAMP"/>
    <property type="match status" value="1"/>
</dbReference>
<gene>
    <name evidence="12" type="ORF">DVK44_11555</name>
</gene>
<evidence type="ECO:0000259" key="10">
    <source>
        <dbReference type="PROSITE" id="PS50109"/>
    </source>
</evidence>
<keyword evidence="9" id="KW-0902">Two-component regulatory system</keyword>
<accession>A0A345I0Q6</accession>
<dbReference type="PRINTS" id="PR00344">
    <property type="entry name" value="BCTRLSENSOR"/>
</dbReference>
<dbReference type="SMART" id="SM00388">
    <property type="entry name" value="HisKA"/>
    <property type="match status" value="1"/>
</dbReference>
<keyword evidence="13" id="KW-1185">Reference proteome</keyword>
<dbReference type="Pfam" id="PF02518">
    <property type="entry name" value="HATPase_c"/>
    <property type="match status" value="1"/>
</dbReference>
<keyword evidence="8" id="KW-0472">Membrane</keyword>
<dbReference type="AlphaFoldDB" id="A0A345I0Q6"/>
<keyword evidence="8" id="KW-1133">Transmembrane helix</keyword>
<dbReference type="InterPro" id="IPR003660">
    <property type="entry name" value="HAMP_dom"/>
</dbReference>
<sequence length="578" mass="61805">MCAVAATAWIAATTTTQNLRGEPGQSLSDGNEIYDALIGYAATHRGWDGVQRFVTELADETGRTITLTTPSRTRLAASPGAARVLPDRPAAVIDPLNLNVVLARTDSGPIDPRAVGPYRLTAKERATVRTETAKALACVREVGLEPKVVELPSGRRQILFPDVYHQAKIANVCDLYTYQAPSPARRAALDELTAQTAECLDVEPKTVEVTQDFAVRLQDETRTTMADAVAQQCLDGARQQQLRPYVAPAALLFVGTSGQAAAQEPAEFELSGDGVTRIALAAALVLAVTVGVSVVVGRRLVRPLRTLISAAQQPAERTPRIAVGADDEIGRLAVAFNDLAERRERLEEQRTTMVGDVAHELRSPLTNIRSWLEAAQDGITPADRRLLDLLLDEAVLLQHIIDDLRDLAAADAGSLALHTEPVHLPDVLDHVASAHSGTAAQAGVTLSTHVEGIAVPADDHEMWYADPLRLRQIVGNLVGNAVRHTPSGGSVALSARQRKNDVLLEVVDTGTGIAPEDLPYVFDRFWRADKSRSRQTGGSGLGLSIARKLTEAHGGAITVRSTPGEGTTFTVSLPRHGG</sequence>
<dbReference type="InterPro" id="IPR036890">
    <property type="entry name" value="HATPase_C_sf"/>
</dbReference>
<evidence type="ECO:0000313" key="12">
    <source>
        <dbReference type="EMBL" id="AXG82530.1"/>
    </source>
</evidence>
<comment type="subcellular location">
    <subcellularLocation>
        <location evidence="2">Cell membrane</location>
    </subcellularLocation>
</comment>
<dbReference type="SMART" id="SM00304">
    <property type="entry name" value="HAMP"/>
    <property type="match status" value="1"/>
</dbReference>
<dbReference type="PROSITE" id="PS50109">
    <property type="entry name" value="HIS_KIN"/>
    <property type="match status" value="1"/>
</dbReference>
<keyword evidence="5" id="KW-0808">Transferase</keyword>
<protein>
    <recommendedName>
        <fullName evidence="3">histidine kinase</fullName>
        <ecNumber evidence="3">2.7.13.3</ecNumber>
    </recommendedName>
</protein>
<comment type="catalytic activity">
    <reaction evidence="1">
        <text>ATP + protein L-histidine = ADP + protein N-phospho-L-histidine.</text>
        <dbReference type="EC" id="2.7.13.3"/>
    </reaction>
</comment>
<dbReference type="CDD" id="cd00082">
    <property type="entry name" value="HisKA"/>
    <property type="match status" value="1"/>
</dbReference>
<dbReference type="SUPFAM" id="SSF55874">
    <property type="entry name" value="ATPase domain of HSP90 chaperone/DNA topoisomerase II/histidine kinase"/>
    <property type="match status" value="1"/>
</dbReference>
<evidence type="ECO:0000256" key="8">
    <source>
        <dbReference type="ARBA" id="ARBA00022989"/>
    </source>
</evidence>
<dbReference type="PANTHER" id="PTHR43711">
    <property type="entry name" value="TWO-COMPONENT HISTIDINE KINASE"/>
    <property type="match status" value="1"/>
</dbReference>
<dbReference type="InterPro" id="IPR005467">
    <property type="entry name" value="His_kinase_dom"/>
</dbReference>
<reference evidence="13" key="1">
    <citation type="submission" date="2018-07" db="EMBL/GenBank/DDBJ databases">
        <authorList>
            <person name="Zhao J."/>
        </authorList>
    </citation>
    <scope>NUCLEOTIDE SEQUENCE [LARGE SCALE GENOMIC DNA]</scope>
    <source>
        <strain evidence="13">GSSD-12</strain>
    </source>
</reference>
<dbReference type="CDD" id="cd00075">
    <property type="entry name" value="HATPase"/>
    <property type="match status" value="1"/>
</dbReference>
<dbReference type="GO" id="GO:0000155">
    <property type="term" value="F:phosphorelay sensor kinase activity"/>
    <property type="evidence" value="ECO:0007669"/>
    <property type="project" value="InterPro"/>
</dbReference>
<feature type="domain" description="Histidine kinase" evidence="10">
    <location>
        <begin position="356"/>
        <end position="577"/>
    </location>
</feature>
<evidence type="ECO:0000313" key="13">
    <source>
        <dbReference type="Proteomes" id="UP000253868"/>
    </source>
</evidence>
<keyword evidence="7" id="KW-0418">Kinase</keyword>
<dbReference type="Gene3D" id="1.10.287.130">
    <property type="match status" value="1"/>
</dbReference>
<feature type="domain" description="HAMP" evidence="11">
    <location>
        <begin position="298"/>
        <end position="348"/>
    </location>
</feature>
<evidence type="ECO:0000256" key="1">
    <source>
        <dbReference type="ARBA" id="ARBA00000085"/>
    </source>
</evidence>